<protein>
    <submittedName>
        <fullName evidence="3">Uncharacterized protein</fullName>
    </submittedName>
</protein>
<name>A0A915PE98_9BILA</name>
<keyword evidence="2" id="KW-1185">Reference proteome</keyword>
<sequence length="338" mass="39597">MQQRLYRNQQEKRKSKGKEASSSTAPGFANSLQIPKFSLLELTFLTEILRDIEYANLTNNYKLIDIMQHRGQLVFARVNHSQFNFEQLFPYFIAKLNVILNFYYNLLHKKQETIQKTKKDMFIIWHLFGVARNLIRSFFLDYSQNKAMYDGIFSQHLKLISVISYIRAYDNLEVKANNWMRFLRREGALHGENVEFSHIGVSYTRPQMLMSLQEAEQQGGNTIILYPVQYNHDINTDIFLSTNFLIDLGHSHNPKLKNDECTLIDIVIGELRQNMEGATQENIGFYYLYDNPYVAASKKKIDILIGENLNELFFGNVEYLPENSINLPNRFNFVTKVI</sequence>
<organism evidence="2 3">
    <name type="scientific">Meloidogyne floridensis</name>
    <dbReference type="NCBI Taxonomy" id="298350"/>
    <lineage>
        <taxon>Eukaryota</taxon>
        <taxon>Metazoa</taxon>
        <taxon>Ecdysozoa</taxon>
        <taxon>Nematoda</taxon>
        <taxon>Chromadorea</taxon>
        <taxon>Rhabditida</taxon>
        <taxon>Tylenchina</taxon>
        <taxon>Tylenchomorpha</taxon>
        <taxon>Tylenchoidea</taxon>
        <taxon>Meloidogynidae</taxon>
        <taxon>Meloidogyninae</taxon>
        <taxon>Meloidogyne</taxon>
    </lineage>
</organism>
<evidence type="ECO:0000313" key="2">
    <source>
        <dbReference type="Proteomes" id="UP000887560"/>
    </source>
</evidence>
<accession>A0A915PE98</accession>
<dbReference type="AlphaFoldDB" id="A0A915PE98"/>
<proteinExistence type="predicted"/>
<reference evidence="3" key="1">
    <citation type="submission" date="2022-11" db="UniProtKB">
        <authorList>
            <consortium name="WormBaseParasite"/>
        </authorList>
    </citation>
    <scope>IDENTIFICATION</scope>
</reference>
<dbReference type="Proteomes" id="UP000887560">
    <property type="component" value="Unplaced"/>
</dbReference>
<feature type="region of interest" description="Disordered" evidence="1">
    <location>
        <begin position="1"/>
        <end position="26"/>
    </location>
</feature>
<evidence type="ECO:0000313" key="3">
    <source>
        <dbReference type="WBParaSite" id="scf7180000424366.g12869"/>
    </source>
</evidence>
<dbReference type="WBParaSite" id="scf7180000424366.g12869">
    <property type="protein sequence ID" value="scf7180000424366.g12869"/>
    <property type="gene ID" value="scf7180000424366.g12869"/>
</dbReference>
<evidence type="ECO:0000256" key="1">
    <source>
        <dbReference type="SAM" id="MobiDB-lite"/>
    </source>
</evidence>